<evidence type="ECO:0000313" key="3">
    <source>
        <dbReference type="Proteomes" id="UP001473302"/>
    </source>
</evidence>
<sequence>MRKKKQLQFLHLTSVSHQLPTWRNKSQKRARRDSLESGSESGPSTKRIKDPKRDEELLEAFQTEMKRYLSKAIQDCVVTGAEESALARAGEIENLLRKKRKDKTPLQRWFELVESDFDSLAAGCSNNTRGKDLPDDIKETFLRVLDEKLTAATDYTIDFGVQGHRKASTTDPYIMKMNLPKFITNFEVMWPNPKRPFKILNRLLDLLLKIHLAPGREEKYKSYVALKKKEKDQKKQPYINGKEAIAVPSSITIINKSCNGKINLFNNERKRRRKYAKKAQGDPANKQKWIDKAIRCTERIETYEKILAFERNEAITGPSNTSYVELEVIDDLDIEKNRRAIEEEEEIVSKSSDLSRKRLAVFRSILRRVIFKYHGKHITEAEVRDISDTTYIQEEI</sequence>
<accession>A0ABP9ZE95</accession>
<evidence type="ECO:0000313" key="2">
    <source>
        <dbReference type="EMBL" id="GAA5817359.1"/>
    </source>
</evidence>
<reference evidence="2 3" key="1">
    <citation type="submission" date="2024-04" db="EMBL/GenBank/DDBJ databases">
        <title>genome sequences of Mucor flavus KT1a and Helicostylum pulchrum KT1b strains isolated from the surface of a dry-aged beef.</title>
        <authorList>
            <person name="Toyotome T."/>
            <person name="Hosono M."/>
            <person name="Torimaru M."/>
            <person name="Fukuda K."/>
            <person name="Mikami N."/>
        </authorList>
    </citation>
    <scope>NUCLEOTIDE SEQUENCE [LARGE SCALE GENOMIC DNA]</scope>
    <source>
        <strain evidence="2 3">KT1a</strain>
    </source>
</reference>
<feature type="region of interest" description="Disordered" evidence="1">
    <location>
        <begin position="20"/>
        <end position="54"/>
    </location>
</feature>
<dbReference type="Proteomes" id="UP001473302">
    <property type="component" value="Unassembled WGS sequence"/>
</dbReference>
<comment type="caution">
    <text evidence="2">The sequence shown here is derived from an EMBL/GenBank/DDBJ whole genome shotgun (WGS) entry which is preliminary data.</text>
</comment>
<organism evidence="2 3">
    <name type="scientific">Mucor flavus</name>
    <dbReference type="NCBI Taxonomy" id="439312"/>
    <lineage>
        <taxon>Eukaryota</taxon>
        <taxon>Fungi</taxon>
        <taxon>Fungi incertae sedis</taxon>
        <taxon>Mucoromycota</taxon>
        <taxon>Mucoromycotina</taxon>
        <taxon>Mucoromycetes</taxon>
        <taxon>Mucorales</taxon>
        <taxon>Mucorineae</taxon>
        <taxon>Mucoraceae</taxon>
        <taxon>Mucor</taxon>
    </lineage>
</organism>
<gene>
    <name evidence="2" type="ORF">MFLAVUS_010903</name>
</gene>
<protein>
    <submittedName>
        <fullName evidence="2">Uncharacterized protein</fullName>
    </submittedName>
</protein>
<keyword evidence="3" id="KW-1185">Reference proteome</keyword>
<name>A0ABP9ZE95_9FUNG</name>
<evidence type="ECO:0000256" key="1">
    <source>
        <dbReference type="SAM" id="MobiDB-lite"/>
    </source>
</evidence>
<dbReference type="EMBL" id="BAABUK010000041">
    <property type="protein sequence ID" value="GAA5817359.1"/>
    <property type="molecule type" value="Genomic_DNA"/>
</dbReference>
<proteinExistence type="predicted"/>